<feature type="region of interest" description="Disordered" evidence="1">
    <location>
        <begin position="1"/>
        <end position="26"/>
    </location>
</feature>
<evidence type="ECO:0000256" key="2">
    <source>
        <dbReference type="SAM" id="Phobius"/>
    </source>
</evidence>
<comment type="caution">
    <text evidence="3">The sequence shown here is derived from an EMBL/GenBank/DDBJ whole genome shotgun (WGS) entry which is preliminary data.</text>
</comment>
<dbReference type="EMBL" id="CAKLPZ010000004">
    <property type="protein sequence ID" value="CAH1002217.1"/>
    <property type="molecule type" value="Genomic_DNA"/>
</dbReference>
<dbReference type="RefSeq" id="WP_238752081.1">
    <property type="nucleotide sequence ID" value="NZ_CAKLPZ010000004.1"/>
</dbReference>
<evidence type="ECO:0000256" key="1">
    <source>
        <dbReference type="SAM" id="MobiDB-lite"/>
    </source>
</evidence>
<sequence>MSSPDTFDRQFRRTARGLRRRPNPANWDRIEQRLDGRARRGRMLGIRPWMIAAVVLLVAGYAVLLALPEPKVPDPLAQRAQSVEDPLLGSTALPTNRIAPYRPLQDGRTDGYLISHSESAARLTVAAKYRL</sequence>
<name>A0ABM9B5K9_9BACT</name>
<feature type="compositionally biased region" description="Basic and acidic residues" evidence="1">
    <location>
        <begin position="1"/>
        <end position="11"/>
    </location>
</feature>
<reference evidence="3" key="1">
    <citation type="submission" date="2021-12" db="EMBL/GenBank/DDBJ databases">
        <authorList>
            <person name="Rodrigo-Torres L."/>
            <person name="Arahal R. D."/>
            <person name="Lucena T."/>
        </authorList>
    </citation>
    <scope>NUCLEOTIDE SEQUENCE</scope>
    <source>
        <strain evidence="3">CECT 8419</strain>
    </source>
</reference>
<gene>
    <name evidence="3" type="ORF">LEM8419_03134</name>
</gene>
<accession>A0ABM9B5K9</accession>
<proteinExistence type="predicted"/>
<feature type="transmembrane region" description="Helical" evidence="2">
    <location>
        <begin position="49"/>
        <end position="67"/>
    </location>
</feature>
<protein>
    <submittedName>
        <fullName evidence="3">Uncharacterized protein</fullName>
    </submittedName>
</protein>
<keyword evidence="2" id="KW-1133">Transmembrane helix</keyword>
<organism evidence="3 4">
    <name type="scientific">Neolewinella maritima</name>
    <dbReference type="NCBI Taxonomy" id="1383882"/>
    <lineage>
        <taxon>Bacteria</taxon>
        <taxon>Pseudomonadati</taxon>
        <taxon>Bacteroidota</taxon>
        <taxon>Saprospiria</taxon>
        <taxon>Saprospirales</taxon>
        <taxon>Lewinellaceae</taxon>
        <taxon>Neolewinella</taxon>
    </lineage>
</organism>
<keyword evidence="4" id="KW-1185">Reference proteome</keyword>
<evidence type="ECO:0000313" key="4">
    <source>
        <dbReference type="Proteomes" id="UP000837803"/>
    </source>
</evidence>
<keyword evidence="2" id="KW-0812">Transmembrane</keyword>
<dbReference type="Proteomes" id="UP000837803">
    <property type="component" value="Unassembled WGS sequence"/>
</dbReference>
<evidence type="ECO:0000313" key="3">
    <source>
        <dbReference type="EMBL" id="CAH1002217.1"/>
    </source>
</evidence>
<feature type="compositionally biased region" description="Basic residues" evidence="1">
    <location>
        <begin position="12"/>
        <end position="22"/>
    </location>
</feature>
<keyword evidence="2" id="KW-0472">Membrane</keyword>